<dbReference type="KEGG" id="ccx:COCOR_02862"/>
<dbReference type="GO" id="GO:0005198">
    <property type="term" value="F:structural molecule activity"/>
    <property type="evidence" value="ECO:0007669"/>
    <property type="project" value="InterPro"/>
</dbReference>
<proteinExistence type="predicted"/>
<accession>H8MX70</accession>
<dbReference type="NCBIfam" id="TIGR02241">
    <property type="entry name" value="conserved hypothetical phage tail region protein"/>
    <property type="match status" value="1"/>
</dbReference>
<evidence type="ECO:0000313" key="1">
    <source>
        <dbReference type="EMBL" id="AFE04878.1"/>
    </source>
</evidence>
<gene>
    <name evidence="1" type="ordered locus">COCOR_02862</name>
</gene>
<dbReference type="STRING" id="1144275.COCOR_02862"/>
<name>H8MX70_CORCM</name>
<dbReference type="InterPro" id="IPR010667">
    <property type="entry name" value="Phage_T4_Gp19"/>
</dbReference>
<dbReference type="OrthoDB" id="9799891at2"/>
<dbReference type="Proteomes" id="UP000007587">
    <property type="component" value="Chromosome"/>
</dbReference>
<dbReference type="EMBL" id="CP003389">
    <property type="protein sequence ID" value="AFE04878.1"/>
    <property type="molecule type" value="Genomic_DNA"/>
</dbReference>
<reference evidence="1 2" key="1">
    <citation type="journal article" date="2012" name="J. Bacteriol.">
        <title>Complete Genome Sequence of the Fruiting Myxobacterium Corallococcus coralloides DSM 2259.</title>
        <authorList>
            <person name="Huntley S."/>
            <person name="Zhang Y."/>
            <person name="Treuner-Lange A."/>
            <person name="Kneip S."/>
            <person name="Sensen C.W."/>
            <person name="Sogaard-Andersen L."/>
        </authorList>
    </citation>
    <scope>NUCLEOTIDE SEQUENCE [LARGE SCALE GENOMIC DNA]</scope>
    <source>
        <strain evidence="2">ATCC 25202 / DSM 2259 / NBRC 100086 / M2</strain>
    </source>
</reference>
<evidence type="ECO:0008006" key="3">
    <source>
        <dbReference type="Google" id="ProtNLM"/>
    </source>
</evidence>
<dbReference type="HOGENOM" id="CLU_101335_2_1_7"/>
<dbReference type="Pfam" id="PF06841">
    <property type="entry name" value="Phage_T4_gp19"/>
    <property type="match status" value="1"/>
</dbReference>
<dbReference type="AlphaFoldDB" id="H8MX70"/>
<reference evidence="2" key="2">
    <citation type="submission" date="2012-03" db="EMBL/GenBank/DDBJ databases">
        <title>Genome sequence of the fruiting myxobacterium Corallococcus coralloides DSM 2259.</title>
        <authorList>
            <person name="Huntley S."/>
            <person name="Zhang Y."/>
            <person name="Treuner-Lange A."/>
            <person name="Sensen C.W."/>
            <person name="Sogaard-Andersen L."/>
        </authorList>
    </citation>
    <scope>NUCLEOTIDE SEQUENCE [LARGE SCALE GENOMIC DNA]</scope>
    <source>
        <strain evidence="2">ATCC 25202 / DSM 2259 / NBRC 100086 / M2</strain>
    </source>
</reference>
<organism evidence="1 2">
    <name type="scientific">Corallococcus coralloides (strain ATCC 25202 / DSM 2259 / NBRC 100086 / M2)</name>
    <name type="common">Myxococcus coralloides</name>
    <dbReference type="NCBI Taxonomy" id="1144275"/>
    <lineage>
        <taxon>Bacteria</taxon>
        <taxon>Pseudomonadati</taxon>
        <taxon>Myxococcota</taxon>
        <taxon>Myxococcia</taxon>
        <taxon>Myxococcales</taxon>
        <taxon>Cystobacterineae</taxon>
        <taxon>Myxococcaceae</taxon>
        <taxon>Corallococcus</taxon>
    </lineage>
</organism>
<dbReference type="InParanoid" id="H8MX70"/>
<dbReference type="RefSeq" id="WP_014395682.1">
    <property type="nucleotide sequence ID" value="NC_017030.1"/>
</dbReference>
<dbReference type="PANTHER" id="PTHR38009:SF1">
    <property type="entry name" value="CONSERVED HYPOTHETICAL PHAGE TAIL PROTEIN"/>
    <property type="match status" value="1"/>
</dbReference>
<keyword evidence="2" id="KW-1185">Reference proteome</keyword>
<dbReference type="PANTHER" id="PTHR38009">
    <property type="entry name" value="CONSERVED HYPOTHETICAL PHAGE TAIL PROTEIN"/>
    <property type="match status" value="1"/>
</dbReference>
<dbReference type="eggNOG" id="ENOG50328BU">
    <property type="taxonomic scope" value="Bacteria"/>
</dbReference>
<dbReference type="InterPro" id="IPR011747">
    <property type="entry name" value="CHP02241"/>
</dbReference>
<evidence type="ECO:0000313" key="2">
    <source>
        <dbReference type="Proteomes" id="UP000007587"/>
    </source>
</evidence>
<sequence>MANPQDETVIAPFTAFAFAVEIDIPGVSPKACSAAFSECDGLEMTMDVKTIREGGNNGRQIRLTGALGFGQLTLKRGMTANDDLWRWFEAMRTRPRLRASMEVVVFAPGSQLRERARFVLSRCLPVKLKAPPLNAKDGMVAIEELQIAYESLSRKTVSEGGA</sequence>
<protein>
    <recommendedName>
        <fullName evidence="3">Phage tail protein</fullName>
    </recommendedName>
</protein>